<dbReference type="InterPro" id="IPR012860">
    <property type="entry name" value="Afi1_N"/>
</dbReference>
<feature type="compositionally biased region" description="Polar residues" evidence="1">
    <location>
        <begin position="600"/>
        <end position="612"/>
    </location>
</feature>
<feature type="compositionally biased region" description="Basic and acidic residues" evidence="1">
    <location>
        <begin position="25"/>
        <end position="36"/>
    </location>
</feature>
<dbReference type="InterPro" id="IPR052809">
    <property type="entry name" value="Actin_polarity_regulatory"/>
</dbReference>
<dbReference type="GeneID" id="91101767"/>
<dbReference type="EMBL" id="CP144089">
    <property type="protein sequence ID" value="WWD04892.1"/>
    <property type="molecule type" value="Genomic_DNA"/>
</dbReference>
<evidence type="ECO:0000259" key="2">
    <source>
        <dbReference type="Pfam" id="PF07792"/>
    </source>
</evidence>
<feature type="region of interest" description="Disordered" evidence="1">
    <location>
        <begin position="1"/>
        <end position="36"/>
    </location>
</feature>
<dbReference type="Proteomes" id="UP001358614">
    <property type="component" value="Chromosome 1"/>
</dbReference>
<feature type="compositionally biased region" description="Low complexity" evidence="1">
    <location>
        <begin position="128"/>
        <end position="139"/>
    </location>
</feature>
<reference evidence="3 4" key="1">
    <citation type="submission" date="2024-01" db="EMBL/GenBank/DDBJ databases">
        <title>Comparative genomics of Cryptococcus and Kwoniella reveals pathogenesis evolution and contrasting modes of karyotype evolution via chromosome fusion or intercentromeric recombination.</title>
        <authorList>
            <person name="Coelho M.A."/>
            <person name="David-Palma M."/>
            <person name="Shea T."/>
            <person name="Bowers K."/>
            <person name="McGinley-Smith S."/>
            <person name="Mohammad A.W."/>
            <person name="Gnirke A."/>
            <person name="Yurkov A.M."/>
            <person name="Nowrousian M."/>
            <person name="Sun S."/>
            <person name="Cuomo C.A."/>
            <person name="Heitman J."/>
        </authorList>
    </citation>
    <scope>NUCLEOTIDE SEQUENCE [LARGE SCALE GENOMIC DNA]</scope>
    <source>
        <strain evidence="3 4">PYCC6329</strain>
    </source>
</reference>
<dbReference type="KEGG" id="ker:91101767"/>
<dbReference type="GO" id="GO:0051666">
    <property type="term" value="P:actin cortical patch localization"/>
    <property type="evidence" value="ECO:0007669"/>
    <property type="project" value="TreeGrafter"/>
</dbReference>
<accession>A0AAX4KEG5</accession>
<name>A0AAX4KEG5_9TREE</name>
<feature type="compositionally biased region" description="Polar residues" evidence="1">
    <location>
        <begin position="868"/>
        <end position="883"/>
    </location>
</feature>
<evidence type="ECO:0000313" key="3">
    <source>
        <dbReference type="EMBL" id="WWD04892.1"/>
    </source>
</evidence>
<sequence>MSVTSHTSFPPPTPSARSNFTTQSTERDFESDLTHDLGPDSAFDLDGTGIAGNEEEAVHFCLLAEFDIDAGATLAHQYPYPTGTDEHRLAELMLPDGAHLRAEDWTIFYLGQTPSSAIAPMLSHESSMRLSTESSSSKTSNDDNRRMSVMPLDRATRGVAGSGGGLLYVLNCVRMKEDKKMRRGAMVKAMAICTPNPYIGIYKPLLLLALEEYFLSPSPEILARLFDSANAISTAGMPRLTRYERILLRCSERKDLFEEKFGITEPLSGTKEVFEDLNSEPGHGTGSMSENGHGNEGLPRTGSGSGSGSASTSTSTSNHRKTLSSSSGVRMVRKGSSSSQQIHLATPPSREGRLTPDVGYGGAATENQGKRKGVPRDTHFFETEARFKKITVPIRIPMTVFDEDVGDYSLIELVQTFSHNITPFPPPYHPHLHTNGSMTHPIILILNAMLAHKRVMFLGHGLPANQVARMVLAASACALGSGCGQVLRGITSCAFPYANLASLDILEEFSGFVAGVTNPRFEELPTTWDVLCNLETGKITVSKNLQSSSNSITNTGSGGMTGSNNASSVNAANVGSMRSGRSSETSLGSSSMIKVEDDPSTTSGTPQAKMNSIAKSDCLDNQFMDEISSAMTSHYGESNIRLRFVDYLNRFVRIASHQEYTQTGSTKIGFPSVPYRDGVLGSGAVFADDQSKQRELWTNTHRVEAWRKTRSYKLFAKDWQSRLKKRSVGFDVQHQIARLRLAKNMSDAEAEAIFGALNNGIRNYDQVVELLTHLPAHWGGLMPIANGLFHRWVGVRENALELLITLQQYPVGRQAVSSMNYFHRKAFISLLERREANMKRQRELTRQQEEAYTSTTTAHANGWLAGDSSPNGTVQGGSTNVTPQGVGRA</sequence>
<feature type="domain" description="Arf3-interacting protein 1 N-terminal" evidence="2">
    <location>
        <begin position="61"/>
        <end position="180"/>
    </location>
</feature>
<dbReference type="AlphaFoldDB" id="A0AAX4KEG5"/>
<proteinExistence type="predicted"/>
<feature type="region of interest" description="Disordered" evidence="1">
    <location>
        <begin position="271"/>
        <end position="374"/>
    </location>
</feature>
<keyword evidence="4" id="KW-1185">Reference proteome</keyword>
<feature type="region of interest" description="Disordered" evidence="1">
    <location>
        <begin position="547"/>
        <end position="612"/>
    </location>
</feature>
<feature type="compositionally biased region" description="Low complexity" evidence="1">
    <location>
        <begin position="562"/>
        <end position="591"/>
    </location>
</feature>
<feature type="region of interest" description="Disordered" evidence="1">
    <location>
        <begin position="128"/>
        <end position="147"/>
    </location>
</feature>
<dbReference type="GO" id="GO:0005886">
    <property type="term" value="C:plasma membrane"/>
    <property type="evidence" value="ECO:0007669"/>
    <property type="project" value="TreeGrafter"/>
</dbReference>
<dbReference type="PANTHER" id="PTHR28245:SF1">
    <property type="entry name" value="ARF3-INTERACTING PROTEIN 1"/>
    <property type="match status" value="1"/>
</dbReference>
<evidence type="ECO:0000313" key="4">
    <source>
        <dbReference type="Proteomes" id="UP001358614"/>
    </source>
</evidence>
<dbReference type="PANTHER" id="PTHR28245">
    <property type="entry name" value="ARF3-INTERACTING PROTEIN 1"/>
    <property type="match status" value="1"/>
</dbReference>
<feature type="compositionally biased region" description="Low complexity" evidence="1">
    <location>
        <begin position="308"/>
        <end position="317"/>
    </location>
</feature>
<feature type="region of interest" description="Disordered" evidence="1">
    <location>
        <begin position="859"/>
        <end position="889"/>
    </location>
</feature>
<evidence type="ECO:0000256" key="1">
    <source>
        <dbReference type="SAM" id="MobiDB-lite"/>
    </source>
</evidence>
<dbReference type="Pfam" id="PF07792">
    <property type="entry name" value="Afi1"/>
    <property type="match status" value="1"/>
</dbReference>
<protein>
    <recommendedName>
        <fullName evidence="2">Arf3-interacting protein 1 N-terminal domain-containing protein</fullName>
    </recommendedName>
</protein>
<organism evidence="3 4">
    <name type="scientific">Kwoniella europaea PYCC6329</name>
    <dbReference type="NCBI Taxonomy" id="1423913"/>
    <lineage>
        <taxon>Eukaryota</taxon>
        <taxon>Fungi</taxon>
        <taxon>Dikarya</taxon>
        <taxon>Basidiomycota</taxon>
        <taxon>Agaricomycotina</taxon>
        <taxon>Tremellomycetes</taxon>
        <taxon>Tremellales</taxon>
        <taxon>Cryptococcaceae</taxon>
        <taxon>Kwoniella</taxon>
    </lineage>
</organism>
<gene>
    <name evidence="3" type="ORF">V865_002963</name>
</gene>
<dbReference type="Pfam" id="PF08616">
    <property type="entry name" value="SPA"/>
    <property type="match status" value="1"/>
</dbReference>
<dbReference type="RefSeq" id="XP_066082859.1">
    <property type="nucleotide sequence ID" value="XM_066226762.1"/>
</dbReference>